<organism evidence="1">
    <name type="scientific">marine sediment metagenome</name>
    <dbReference type="NCBI Taxonomy" id="412755"/>
    <lineage>
        <taxon>unclassified sequences</taxon>
        <taxon>metagenomes</taxon>
        <taxon>ecological metagenomes</taxon>
    </lineage>
</organism>
<sequence length="160" mass="18727">MEVINKIKSFFNSSKNQSFSNTSSRSQWSFFGLNSWSGHSNHDERILINEGYLSNEDIFAVLEKLVHSSATIPIKLYEKEGDDWEMVDDSNNELLKLLKKPNQDQTLKEYRREQYLNYLLTGDSFELMNMLLGFTYPTSLNILPSQYVEVELEDQNQFFS</sequence>
<evidence type="ECO:0000313" key="1">
    <source>
        <dbReference type="EMBL" id="GAF78450.1"/>
    </source>
</evidence>
<dbReference type="EMBL" id="BARS01005771">
    <property type="protein sequence ID" value="GAF78450.1"/>
    <property type="molecule type" value="Genomic_DNA"/>
</dbReference>
<accession>X0TQR7</accession>
<comment type="caution">
    <text evidence="1">The sequence shown here is derived from an EMBL/GenBank/DDBJ whole genome shotgun (WGS) entry which is preliminary data.</text>
</comment>
<proteinExistence type="predicted"/>
<name>X0TQR7_9ZZZZ</name>
<reference evidence="1" key="1">
    <citation type="journal article" date="2014" name="Front. Microbiol.">
        <title>High frequency of phylogenetically diverse reductive dehalogenase-homologous genes in deep subseafloor sedimentary metagenomes.</title>
        <authorList>
            <person name="Kawai M."/>
            <person name="Futagami T."/>
            <person name="Toyoda A."/>
            <person name="Takaki Y."/>
            <person name="Nishi S."/>
            <person name="Hori S."/>
            <person name="Arai W."/>
            <person name="Tsubouchi T."/>
            <person name="Morono Y."/>
            <person name="Uchiyama I."/>
            <person name="Ito T."/>
            <person name="Fujiyama A."/>
            <person name="Inagaki F."/>
            <person name="Takami H."/>
        </authorList>
    </citation>
    <scope>NUCLEOTIDE SEQUENCE</scope>
    <source>
        <strain evidence="1">Expedition CK06-06</strain>
    </source>
</reference>
<feature type="non-terminal residue" evidence="1">
    <location>
        <position position="160"/>
    </location>
</feature>
<dbReference type="AlphaFoldDB" id="X0TQR7"/>
<protein>
    <submittedName>
        <fullName evidence="1">Uncharacterized protein</fullName>
    </submittedName>
</protein>
<gene>
    <name evidence="1" type="ORF">S01H1_11323</name>
</gene>